<reference evidence="6" key="1">
    <citation type="submission" date="2018-05" db="EMBL/GenBank/DDBJ databases">
        <authorList>
            <person name="Lanie J.A."/>
            <person name="Ng W.-L."/>
            <person name="Kazmierczak K.M."/>
            <person name="Andrzejewski T.M."/>
            <person name="Davidsen T.M."/>
            <person name="Wayne K.J."/>
            <person name="Tettelin H."/>
            <person name="Glass J.I."/>
            <person name="Rusch D."/>
            <person name="Podicherti R."/>
            <person name="Tsui H.-C.T."/>
            <person name="Winkler M.E."/>
        </authorList>
    </citation>
    <scope>NUCLEOTIDE SEQUENCE</scope>
</reference>
<dbReference type="GO" id="GO:0003934">
    <property type="term" value="F:GTP cyclohydrolase I activity"/>
    <property type="evidence" value="ECO:0007669"/>
    <property type="project" value="UniProtKB-EC"/>
</dbReference>
<dbReference type="InterPro" id="IPR018234">
    <property type="entry name" value="GTP_CycHdrlase_I_CS"/>
</dbReference>
<dbReference type="Gene3D" id="3.30.1130.10">
    <property type="match status" value="1"/>
</dbReference>
<gene>
    <name evidence="6" type="ORF">METZ01_LOCUS78508</name>
</gene>
<dbReference type="InterPro" id="IPR020602">
    <property type="entry name" value="GTP_CycHdrlase_I_dom"/>
</dbReference>
<evidence type="ECO:0000256" key="2">
    <source>
        <dbReference type="ARBA" id="ARBA00005080"/>
    </source>
</evidence>
<dbReference type="EMBL" id="UINC01006128">
    <property type="protein sequence ID" value="SVA25654.1"/>
    <property type="molecule type" value="Genomic_DNA"/>
</dbReference>
<dbReference type="GO" id="GO:0005525">
    <property type="term" value="F:GTP binding"/>
    <property type="evidence" value="ECO:0007669"/>
    <property type="project" value="TreeGrafter"/>
</dbReference>
<sequence length="176" mass="19098">VAEILAAIGDDPVREGLLNTPDRVARMYESLFSGVGIETGEAIDTVFEAENHDPVIVNGLVFYSVCEHHLLPFFGEARLGYVPDGKLAGISKLARALEVAAHRPQVQERLTADVADAIFSVLQPDGVVVELEAEHLCMAMRGVKKPGTRVLTSTTRGEFKKHPSGREGLLALMHSR</sequence>
<evidence type="ECO:0000256" key="4">
    <source>
        <dbReference type="ARBA" id="ARBA00022801"/>
    </source>
</evidence>
<dbReference type="AlphaFoldDB" id="A0A381UCH4"/>
<dbReference type="InterPro" id="IPR043134">
    <property type="entry name" value="GTP-CH-I_N"/>
</dbReference>
<comment type="pathway">
    <text evidence="2">Cofactor biosynthesis; 7,8-dihydroneopterin triphosphate biosynthesis; 7,8-dihydroneopterin triphosphate from GTP: step 1/1.</text>
</comment>
<dbReference type="GO" id="GO:0005737">
    <property type="term" value="C:cytoplasm"/>
    <property type="evidence" value="ECO:0007669"/>
    <property type="project" value="TreeGrafter"/>
</dbReference>
<dbReference type="PROSITE" id="PS00859">
    <property type="entry name" value="GTP_CYCLOHYDROL_1_1"/>
    <property type="match status" value="1"/>
</dbReference>
<dbReference type="InterPro" id="IPR001474">
    <property type="entry name" value="GTP_CycHdrlase_I"/>
</dbReference>
<dbReference type="PANTHER" id="PTHR11109:SF7">
    <property type="entry name" value="GTP CYCLOHYDROLASE 1"/>
    <property type="match status" value="1"/>
</dbReference>
<feature type="non-terminal residue" evidence="6">
    <location>
        <position position="1"/>
    </location>
</feature>
<dbReference type="FunFam" id="3.30.1130.10:FF:000001">
    <property type="entry name" value="GTP cyclohydrolase 1"/>
    <property type="match status" value="1"/>
</dbReference>
<keyword evidence="4" id="KW-0378">Hydrolase</keyword>
<proteinExistence type="inferred from homology"/>
<dbReference type="SUPFAM" id="SSF55620">
    <property type="entry name" value="Tetrahydrobiopterin biosynthesis enzymes-like"/>
    <property type="match status" value="1"/>
</dbReference>
<organism evidence="6">
    <name type="scientific">marine metagenome</name>
    <dbReference type="NCBI Taxonomy" id="408172"/>
    <lineage>
        <taxon>unclassified sequences</taxon>
        <taxon>metagenomes</taxon>
        <taxon>ecological metagenomes</taxon>
    </lineage>
</organism>
<dbReference type="GO" id="GO:0006729">
    <property type="term" value="P:tetrahydrobiopterin biosynthetic process"/>
    <property type="evidence" value="ECO:0007669"/>
    <property type="project" value="TreeGrafter"/>
</dbReference>
<dbReference type="EC" id="3.5.4.16" evidence="3"/>
<dbReference type="GO" id="GO:0046654">
    <property type="term" value="P:tetrahydrofolate biosynthetic process"/>
    <property type="evidence" value="ECO:0007669"/>
    <property type="project" value="InterPro"/>
</dbReference>
<evidence type="ECO:0000259" key="5">
    <source>
        <dbReference type="Pfam" id="PF01227"/>
    </source>
</evidence>
<dbReference type="HAMAP" id="MF_00223">
    <property type="entry name" value="FolE"/>
    <property type="match status" value="1"/>
</dbReference>
<evidence type="ECO:0000256" key="3">
    <source>
        <dbReference type="ARBA" id="ARBA00012715"/>
    </source>
</evidence>
<dbReference type="PROSITE" id="PS00860">
    <property type="entry name" value="GTP_CYCLOHYDROL_1_2"/>
    <property type="match status" value="1"/>
</dbReference>
<evidence type="ECO:0000256" key="1">
    <source>
        <dbReference type="ARBA" id="ARBA00001052"/>
    </source>
</evidence>
<dbReference type="Gene3D" id="1.10.286.10">
    <property type="match status" value="1"/>
</dbReference>
<dbReference type="Pfam" id="PF01227">
    <property type="entry name" value="GTP_cyclohydroI"/>
    <property type="match status" value="1"/>
</dbReference>
<evidence type="ECO:0000313" key="6">
    <source>
        <dbReference type="EMBL" id="SVA25654.1"/>
    </source>
</evidence>
<dbReference type="NCBIfam" id="NF006826">
    <property type="entry name" value="PRK09347.1-3"/>
    <property type="match status" value="1"/>
</dbReference>
<dbReference type="InterPro" id="IPR043133">
    <property type="entry name" value="GTP-CH-I_C/QueF"/>
</dbReference>
<dbReference type="NCBIfam" id="TIGR00063">
    <property type="entry name" value="folE"/>
    <property type="match status" value="1"/>
</dbReference>
<dbReference type="UniPathway" id="UPA00848">
    <property type="reaction ID" value="UER00151"/>
</dbReference>
<accession>A0A381UCH4</accession>
<dbReference type="NCBIfam" id="NF006825">
    <property type="entry name" value="PRK09347.1-2"/>
    <property type="match status" value="1"/>
</dbReference>
<protein>
    <recommendedName>
        <fullName evidence="3">GTP cyclohydrolase I</fullName>
        <ecNumber evidence="3">3.5.4.16</ecNumber>
    </recommendedName>
</protein>
<dbReference type="GO" id="GO:0008270">
    <property type="term" value="F:zinc ion binding"/>
    <property type="evidence" value="ECO:0007669"/>
    <property type="project" value="TreeGrafter"/>
</dbReference>
<comment type="catalytic activity">
    <reaction evidence="1">
        <text>GTP + H2O = 7,8-dihydroneopterin 3'-triphosphate + formate + H(+)</text>
        <dbReference type="Rhea" id="RHEA:17473"/>
        <dbReference type="ChEBI" id="CHEBI:15377"/>
        <dbReference type="ChEBI" id="CHEBI:15378"/>
        <dbReference type="ChEBI" id="CHEBI:15740"/>
        <dbReference type="ChEBI" id="CHEBI:37565"/>
        <dbReference type="ChEBI" id="CHEBI:58462"/>
        <dbReference type="EC" id="3.5.4.16"/>
    </reaction>
</comment>
<dbReference type="PANTHER" id="PTHR11109">
    <property type="entry name" value="GTP CYCLOHYDROLASE I"/>
    <property type="match status" value="1"/>
</dbReference>
<feature type="domain" description="GTP cyclohydrolase I" evidence="5">
    <location>
        <begin position="1"/>
        <end position="173"/>
    </location>
</feature>
<name>A0A381UCH4_9ZZZZ</name>